<feature type="signal peptide" evidence="2">
    <location>
        <begin position="1"/>
        <end position="30"/>
    </location>
</feature>
<accession>A0ABZ2KFY6</accession>
<dbReference type="CDD" id="cd16325">
    <property type="entry name" value="LolA"/>
    <property type="match status" value="1"/>
</dbReference>
<keyword evidence="4" id="KW-1185">Reference proteome</keyword>
<feature type="chain" id="PRO_5046606631" evidence="2">
    <location>
        <begin position="31"/>
        <end position="237"/>
    </location>
</feature>
<organism evidence="3 4">
    <name type="scientific">Pendulispora brunnea</name>
    <dbReference type="NCBI Taxonomy" id="2905690"/>
    <lineage>
        <taxon>Bacteria</taxon>
        <taxon>Pseudomonadati</taxon>
        <taxon>Myxococcota</taxon>
        <taxon>Myxococcia</taxon>
        <taxon>Myxococcales</taxon>
        <taxon>Sorangiineae</taxon>
        <taxon>Pendulisporaceae</taxon>
        <taxon>Pendulispora</taxon>
    </lineage>
</organism>
<dbReference type="RefSeq" id="WP_394848228.1">
    <property type="nucleotide sequence ID" value="NZ_CP089982.1"/>
</dbReference>
<dbReference type="SUPFAM" id="SSF89392">
    <property type="entry name" value="Prokaryotic lipoproteins and lipoprotein localization factors"/>
    <property type="match status" value="1"/>
</dbReference>
<keyword evidence="3" id="KW-0449">Lipoprotein</keyword>
<proteinExistence type="predicted"/>
<dbReference type="Pfam" id="PF03548">
    <property type="entry name" value="LolA"/>
    <property type="match status" value="1"/>
</dbReference>
<dbReference type="PANTHER" id="PTHR35869">
    <property type="entry name" value="OUTER-MEMBRANE LIPOPROTEIN CARRIER PROTEIN"/>
    <property type="match status" value="1"/>
</dbReference>
<keyword evidence="1 2" id="KW-0732">Signal</keyword>
<dbReference type="InterPro" id="IPR029046">
    <property type="entry name" value="LolA/LolB/LppX"/>
</dbReference>
<protein>
    <submittedName>
        <fullName evidence="3">Outer membrane lipoprotein carrier protein LolA</fullName>
    </submittedName>
</protein>
<evidence type="ECO:0000313" key="3">
    <source>
        <dbReference type="EMBL" id="WXA97606.1"/>
    </source>
</evidence>
<dbReference type="Proteomes" id="UP001379533">
    <property type="component" value="Chromosome"/>
</dbReference>
<dbReference type="InterPro" id="IPR004564">
    <property type="entry name" value="OM_lipoprot_carrier_LolA-like"/>
</dbReference>
<dbReference type="EMBL" id="CP089982">
    <property type="protein sequence ID" value="WXA97606.1"/>
    <property type="molecule type" value="Genomic_DNA"/>
</dbReference>
<name>A0ABZ2KFY6_9BACT</name>
<evidence type="ECO:0000256" key="1">
    <source>
        <dbReference type="ARBA" id="ARBA00022729"/>
    </source>
</evidence>
<evidence type="ECO:0000256" key="2">
    <source>
        <dbReference type="SAM" id="SignalP"/>
    </source>
</evidence>
<evidence type="ECO:0000313" key="4">
    <source>
        <dbReference type="Proteomes" id="UP001379533"/>
    </source>
</evidence>
<dbReference type="Gene3D" id="2.50.20.10">
    <property type="entry name" value="Lipoprotein localisation LolA/LolB/LppX"/>
    <property type="match status" value="1"/>
</dbReference>
<gene>
    <name evidence="3" type="ORF">LZC95_12265</name>
</gene>
<reference evidence="3 4" key="1">
    <citation type="submission" date="2021-12" db="EMBL/GenBank/DDBJ databases">
        <title>Discovery of the Pendulisporaceae a myxobacterial family with distinct sporulation behavior and unique specialized metabolism.</title>
        <authorList>
            <person name="Garcia R."/>
            <person name="Popoff A."/>
            <person name="Bader C.D."/>
            <person name="Loehr J."/>
            <person name="Walesch S."/>
            <person name="Walt C."/>
            <person name="Boldt J."/>
            <person name="Bunk B."/>
            <person name="Haeckl F.J.F.P.J."/>
            <person name="Gunesch A.P."/>
            <person name="Birkelbach J."/>
            <person name="Nuebel U."/>
            <person name="Pietschmann T."/>
            <person name="Bach T."/>
            <person name="Mueller R."/>
        </authorList>
    </citation>
    <scope>NUCLEOTIDE SEQUENCE [LARGE SCALE GENOMIC DNA]</scope>
    <source>
        <strain evidence="3 4">MSr12523</strain>
    </source>
</reference>
<dbReference type="PANTHER" id="PTHR35869:SF1">
    <property type="entry name" value="OUTER-MEMBRANE LIPOPROTEIN CARRIER PROTEIN"/>
    <property type="match status" value="1"/>
</dbReference>
<sequence length="237" mass="25971">MRHLRSFAPAAFVSVLALASLSAVTSESHAQSGAPAAAAATPSVDQAVGKVQSFYEKTTSFKAGFNQEYFVKAYNQRKNSRGKVTFAKPGKMEWVYDEPKDNKVVSDGATLRIYEAANKQMFEMPVDKNQQQYAVALSFLTGQGKLTDHFTFEVAGGDKMAFPGGYVLVGTPKVPQPAYTKVFFYVDAASSQVRRVMVLDGQGNRNRFDFENPRINEPVTEGQFKFTPPAGTTVVKP</sequence>